<evidence type="ECO:0000313" key="7">
    <source>
        <dbReference type="Proteomes" id="UP000182347"/>
    </source>
</evidence>
<dbReference type="GO" id="GO:0004725">
    <property type="term" value="F:protein tyrosine phosphatase activity"/>
    <property type="evidence" value="ECO:0007669"/>
    <property type="project" value="InterPro"/>
</dbReference>
<dbReference type="AlphaFoldDB" id="A0A1G9TZ72"/>
<dbReference type="PANTHER" id="PTHR11717:SF31">
    <property type="entry name" value="LOW MOLECULAR WEIGHT PROTEIN-TYROSINE-PHOSPHATASE ETP-RELATED"/>
    <property type="match status" value="1"/>
</dbReference>
<evidence type="ECO:0000256" key="3">
    <source>
        <dbReference type="ARBA" id="ARBA00022912"/>
    </source>
</evidence>
<feature type="active site" description="Nucleophile" evidence="4">
    <location>
        <position position="37"/>
    </location>
</feature>
<gene>
    <name evidence="6" type="ORF">SAMN05216244_2793</name>
</gene>
<evidence type="ECO:0000313" key="6">
    <source>
        <dbReference type="EMBL" id="SDM52883.1"/>
    </source>
</evidence>
<dbReference type="EMBL" id="FNHF01000003">
    <property type="protein sequence ID" value="SDM52883.1"/>
    <property type="molecule type" value="Genomic_DNA"/>
</dbReference>
<proteinExistence type="inferred from homology"/>
<dbReference type="PANTHER" id="PTHR11717">
    <property type="entry name" value="LOW MOLECULAR WEIGHT PROTEIN TYROSINE PHOSPHATASE"/>
    <property type="match status" value="1"/>
</dbReference>
<reference evidence="7" key="1">
    <citation type="submission" date="2016-10" db="EMBL/GenBank/DDBJ databases">
        <authorList>
            <person name="Varghese N."/>
            <person name="Submissions S."/>
        </authorList>
    </citation>
    <scope>NUCLEOTIDE SEQUENCE [LARGE SCALE GENOMIC DNA]</scope>
    <source>
        <strain evidence="7">CGMCC 1.6199</strain>
    </source>
</reference>
<dbReference type="RefSeq" id="WP_342721580.1">
    <property type="nucleotide sequence ID" value="NZ_FNHF01000003.1"/>
</dbReference>
<name>A0A1G9TZ72_9BACI</name>
<organism evidence="6 7">
    <name type="scientific">Sediminibacillus halophilus</name>
    <dbReference type="NCBI Taxonomy" id="482461"/>
    <lineage>
        <taxon>Bacteria</taxon>
        <taxon>Bacillati</taxon>
        <taxon>Bacillota</taxon>
        <taxon>Bacilli</taxon>
        <taxon>Bacillales</taxon>
        <taxon>Bacillaceae</taxon>
        <taxon>Sediminibacillus</taxon>
    </lineage>
</organism>
<dbReference type="Gene3D" id="3.40.50.2300">
    <property type="match status" value="1"/>
</dbReference>
<evidence type="ECO:0000256" key="2">
    <source>
        <dbReference type="ARBA" id="ARBA00022801"/>
    </source>
</evidence>
<dbReference type="Proteomes" id="UP000182347">
    <property type="component" value="Unassembled WGS sequence"/>
</dbReference>
<dbReference type="SMART" id="SM00226">
    <property type="entry name" value="LMWPc"/>
    <property type="match status" value="1"/>
</dbReference>
<dbReference type="InterPro" id="IPR036196">
    <property type="entry name" value="Ptyr_pPase_sf"/>
</dbReference>
<evidence type="ECO:0000256" key="4">
    <source>
        <dbReference type="PIRSR" id="PIRSR617867-1"/>
    </source>
</evidence>
<sequence length="232" mass="26600">MEQEKRYDILVTLEGQLPEYLFLSYLEVKKMKILFVCTGNTCRSPMAEALLRDKLPGVEVQSAGIFAGTGQQASHSTIEVLGEKNINLDHQSQPVTVQLLNWADLVLTMTSQHKQSLAMQYPSFSEKLYTLKEYVLEGDGDTWDQLKKAYADLEEKRAKFMKEKGKTVDPHKLDTELHHHLKQEITHIQQLEASLPDFDISDPFGGNLNTYQETLQEIEKYIELLAKKIDNR</sequence>
<dbReference type="CDD" id="cd16344">
    <property type="entry name" value="LMWPAP"/>
    <property type="match status" value="1"/>
</dbReference>
<keyword evidence="2" id="KW-0378">Hydrolase</keyword>
<comment type="similarity">
    <text evidence="1">Belongs to the low molecular weight phosphotyrosine protein phosphatase family.</text>
</comment>
<dbReference type="STRING" id="482461.SAMN05216244_2793"/>
<accession>A0A1G9TZ72</accession>
<dbReference type="SUPFAM" id="SSF52788">
    <property type="entry name" value="Phosphotyrosine protein phosphatases I"/>
    <property type="match status" value="1"/>
</dbReference>
<evidence type="ECO:0000256" key="1">
    <source>
        <dbReference type="ARBA" id="ARBA00011063"/>
    </source>
</evidence>
<evidence type="ECO:0000259" key="5">
    <source>
        <dbReference type="SMART" id="SM00226"/>
    </source>
</evidence>
<dbReference type="InterPro" id="IPR023485">
    <property type="entry name" value="Ptyr_pPase"/>
</dbReference>
<keyword evidence="3" id="KW-0904">Protein phosphatase</keyword>
<protein>
    <submittedName>
        <fullName evidence="6">Protein-tyrosine phosphatase</fullName>
    </submittedName>
</protein>
<keyword evidence="7" id="KW-1185">Reference proteome</keyword>
<dbReference type="InterPro" id="IPR050438">
    <property type="entry name" value="LMW_PTPase"/>
</dbReference>
<feature type="active site" description="Proton donor" evidence="4">
    <location>
        <position position="144"/>
    </location>
</feature>
<dbReference type="PRINTS" id="PR00719">
    <property type="entry name" value="LMWPTPASE"/>
</dbReference>
<dbReference type="InterPro" id="IPR017867">
    <property type="entry name" value="Tyr_phospatase_low_mol_wt"/>
</dbReference>
<feature type="active site" evidence="4">
    <location>
        <position position="43"/>
    </location>
</feature>
<feature type="domain" description="Phosphotyrosine protein phosphatase I" evidence="5">
    <location>
        <begin position="31"/>
        <end position="228"/>
    </location>
</feature>
<dbReference type="Pfam" id="PF01451">
    <property type="entry name" value="LMWPc"/>
    <property type="match status" value="1"/>
</dbReference>